<protein>
    <submittedName>
        <fullName evidence="2">Uncharacterized protein</fullName>
    </submittedName>
</protein>
<reference evidence="2 3" key="1">
    <citation type="submission" date="2024-10" db="EMBL/GenBank/DDBJ databases">
        <title>Updated reference genomes for cyclostephanoid diatoms.</title>
        <authorList>
            <person name="Roberts W.R."/>
            <person name="Alverson A.J."/>
        </authorList>
    </citation>
    <scope>NUCLEOTIDE SEQUENCE [LARGE SCALE GENOMIC DNA]</scope>
    <source>
        <strain evidence="2 3">AJA232-27</strain>
    </source>
</reference>
<sequence>MPVSSIDNVPPSKRPRANSKGEELFLIHLKRTAGEDSDDDHDHDKPRKPKKTIGEELYEVHLKRSQGLEPDYDIDSDGKSSQAGNGASADGKAHYNLRNRKSPSSVIDKTPLKKQFEDELYLHMNK</sequence>
<dbReference type="EMBL" id="JALLBG020000219">
    <property type="protein sequence ID" value="KAL3758821.1"/>
    <property type="molecule type" value="Genomic_DNA"/>
</dbReference>
<gene>
    <name evidence="2" type="ORF">ACHAWU_007938</name>
</gene>
<evidence type="ECO:0000256" key="1">
    <source>
        <dbReference type="SAM" id="MobiDB-lite"/>
    </source>
</evidence>
<organism evidence="2 3">
    <name type="scientific">Discostella pseudostelligera</name>
    <dbReference type="NCBI Taxonomy" id="259834"/>
    <lineage>
        <taxon>Eukaryota</taxon>
        <taxon>Sar</taxon>
        <taxon>Stramenopiles</taxon>
        <taxon>Ochrophyta</taxon>
        <taxon>Bacillariophyta</taxon>
        <taxon>Coscinodiscophyceae</taxon>
        <taxon>Thalassiosirophycidae</taxon>
        <taxon>Stephanodiscales</taxon>
        <taxon>Stephanodiscaceae</taxon>
        <taxon>Discostella</taxon>
    </lineage>
</organism>
<keyword evidence="3" id="KW-1185">Reference proteome</keyword>
<accession>A0ABD3M476</accession>
<feature type="region of interest" description="Disordered" evidence="1">
    <location>
        <begin position="1"/>
        <end position="106"/>
    </location>
</feature>
<dbReference type="AlphaFoldDB" id="A0ABD3M476"/>
<feature type="compositionally biased region" description="Basic and acidic residues" evidence="1">
    <location>
        <begin position="52"/>
        <end position="62"/>
    </location>
</feature>
<dbReference type="Proteomes" id="UP001530293">
    <property type="component" value="Unassembled WGS sequence"/>
</dbReference>
<proteinExistence type="predicted"/>
<evidence type="ECO:0000313" key="2">
    <source>
        <dbReference type="EMBL" id="KAL3758821.1"/>
    </source>
</evidence>
<comment type="caution">
    <text evidence="2">The sequence shown here is derived from an EMBL/GenBank/DDBJ whole genome shotgun (WGS) entry which is preliminary data.</text>
</comment>
<name>A0ABD3M476_9STRA</name>
<evidence type="ECO:0000313" key="3">
    <source>
        <dbReference type="Proteomes" id="UP001530293"/>
    </source>
</evidence>